<evidence type="ECO:0000313" key="3">
    <source>
        <dbReference type="Proteomes" id="UP000001861"/>
    </source>
</evidence>
<dbReference type="eggNOG" id="KOG2134">
    <property type="taxonomic scope" value="Eukaryota"/>
</dbReference>
<dbReference type="GO" id="GO:0046403">
    <property type="term" value="F:polynucleotide 3'-phosphatase activity"/>
    <property type="evidence" value="ECO:0007669"/>
    <property type="project" value="TreeGrafter"/>
</dbReference>
<dbReference type="PANTHER" id="PTHR12083:SF9">
    <property type="entry name" value="BIFUNCTIONAL POLYNUCLEOTIDE PHOSPHATASE_KINASE"/>
    <property type="match status" value="1"/>
</dbReference>
<evidence type="ECO:0000313" key="2">
    <source>
        <dbReference type="EMBL" id="EAU88436.2"/>
    </source>
</evidence>
<dbReference type="Pfam" id="PF08645">
    <property type="entry name" value="PNK3P"/>
    <property type="match status" value="1"/>
</dbReference>
<keyword evidence="2" id="KW-0418">Kinase</keyword>
<dbReference type="PANTHER" id="PTHR12083">
    <property type="entry name" value="BIFUNCTIONAL POLYNUCLEOTIDE PHOSPHATASE/KINASE"/>
    <property type="match status" value="1"/>
</dbReference>
<dbReference type="Gene3D" id="3.40.50.300">
    <property type="entry name" value="P-loop containing nucleotide triphosphate hydrolases"/>
    <property type="match status" value="1"/>
</dbReference>
<dbReference type="Proteomes" id="UP000001861">
    <property type="component" value="Unassembled WGS sequence"/>
</dbReference>
<dbReference type="KEGG" id="cci:CC1G_05202"/>
<dbReference type="SUPFAM" id="SSF52540">
    <property type="entry name" value="P-loop containing nucleoside triphosphate hydrolases"/>
    <property type="match status" value="1"/>
</dbReference>
<dbReference type="InterPro" id="IPR006551">
    <property type="entry name" value="Polynucleotide_phosphatase"/>
</dbReference>
<dbReference type="NCBIfam" id="TIGR01662">
    <property type="entry name" value="HAD-SF-IIIA"/>
    <property type="match status" value="1"/>
</dbReference>
<sequence>MSTTKDASKNKVAEGRTAKKRSAKDLDNDAGASSSKIQKVHPFFQQRQPGGQLAEEETGPFKWLQPLGPNKTCLHGVHLTPVSRPKVAAFDLDGTVIKADIRNTSTEWHWWAPVVPKKLREVHESGFSIVFISNQAIKPLPLKNWKEKVKLIANALGIPFRIFAANTKDQYRKPMPGMWDELEAIFAKDGVTIDRDQSFFVGDAAGRIYSKSKSDFASTDRKWAINVGLPFQTPEEYFLGLPAHENFSLPGFNVSSLPERRSHLTFRDPPYLSFPVPDVLPSSSALLPKPSAQEIVLFTGPPCVGKSTFYKKHFKAAGYTHINQDTLKTRAKCVAAVLDAISRKESCVIDNTNRDVATRKHYIDVAKKHKIPIRCFHFTAPVELAWHNNLYRAFIEKAEEEPRRSLVPYTAVIGFKNAFEEPTLEEGFSEIRRVNWNFEGTEEERKRWSMWLQIDGK</sequence>
<dbReference type="OrthoDB" id="19045at2759"/>
<proteinExistence type="predicted"/>
<dbReference type="Pfam" id="PF13671">
    <property type="entry name" value="AAA_33"/>
    <property type="match status" value="1"/>
</dbReference>
<dbReference type="InterPro" id="IPR036412">
    <property type="entry name" value="HAD-like_sf"/>
</dbReference>
<dbReference type="NCBIfam" id="TIGR01664">
    <property type="entry name" value="DNA-3'-Pase"/>
    <property type="match status" value="1"/>
</dbReference>
<dbReference type="InterPro" id="IPR013954">
    <property type="entry name" value="PNK3P"/>
</dbReference>
<dbReference type="FunFam" id="3.40.50.300:FF:000737">
    <property type="entry name" value="Bifunctional polynucleotide phosphatase/kinase"/>
    <property type="match status" value="1"/>
</dbReference>
<dbReference type="InterPro" id="IPR023214">
    <property type="entry name" value="HAD_sf"/>
</dbReference>
<dbReference type="GO" id="GO:0046404">
    <property type="term" value="F:ATP-dependent polydeoxyribonucleotide 5'-hydroxyl-kinase activity"/>
    <property type="evidence" value="ECO:0007669"/>
    <property type="project" value="TreeGrafter"/>
</dbReference>
<organism evidence="2 3">
    <name type="scientific">Coprinopsis cinerea (strain Okayama-7 / 130 / ATCC MYA-4618 / FGSC 9003)</name>
    <name type="common">Inky cap fungus</name>
    <name type="synonym">Hormographiella aspergillata</name>
    <dbReference type="NCBI Taxonomy" id="240176"/>
    <lineage>
        <taxon>Eukaryota</taxon>
        <taxon>Fungi</taxon>
        <taxon>Dikarya</taxon>
        <taxon>Basidiomycota</taxon>
        <taxon>Agaricomycotina</taxon>
        <taxon>Agaricomycetes</taxon>
        <taxon>Agaricomycetidae</taxon>
        <taxon>Agaricales</taxon>
        <taxon>Agaricineae</taxon>
        <taxon>Psathyrellaceae</taxon>
        <taxon>Coprinopsis</taxon>
    </lineage>
</organism>
<feature type="region of interest" description="Disordered" evidence="1">
    <location>
        <begin position="1"/>
        <end position="40"/>
    </location>
</feature>
<dbReference type="SUPFAM" id="SSF56784">
    <property type="entry name" value="HAD-like"/>
    <property type="match status" value="1"/>
</dbReference>
<dbReference type="VEuPathDB" id="FungiDB:CC1G_05202"/>
<reference evidence="2 3" key="1">
    <citation type="journal article" date="2010" name="Proc. Natl. Acad. Sci. U.S.A.">
        <title>Insights into evolution of multicellular fungi from the assembled chromosomes of the mushroom Coprinopsis cinerea (Coprinus cinereus).</title>
        <authorList>
            <person name="Stajich J.E."/>
            <person name="Wilke S.K."/>
            <person name="Ahren D."/>
            <person name="Au C.H."/>
            <person name="Birren B.W."/>
            <person name="Borodovsky M."/>
            <person name="Burns C."/>
            <person name="Canback B."/>
            <person name="Casselton L.A."/>
            <person name="Cheng C.K."/>
            <person name="Deng J."/>
            <person name="Dietrich F.S."/>
            <person name="Fargo D.C."/>
            <person name="Farman M.L."/>
            <person name="Gathman A.C."/>
            <person name="Goldberg J."/>
            <person name="Guigo R."/>
            <person name="Hoegger P.J."/>
            <person name="Hooker J.B."/>
            <person name="Huggins A."/>
            <person name="James T.Y."/>
            <person name="Kamada T."/>
            <person name="Kilaru S."/>
            <person name="Kodira C."/>
            <person name="Kues U."/>
            <person name="Kupfer D."/>
            <person name="Kwan H.S."/>
            <person name="Lomsadze A."/>
            <person name="Li W."/>
            <person name="Lilly W.W."/>
            <person name="Ma L.J."/>
            <person name="Mackey A.J."/>
            <person name="Manning G."/>
            <person name="Martin F."/>
            <person name="Muraguchi H."/>
            <person name="Natvig D.O."/>
            <person name="Palmerini H."/>
            <person name="Ramesh M.A."/>
            <person name="Rehmeyer C.J."/>
            <person name="Roe B.A."/>
            <person name="Shenoy N."/>
            <person name="Stanke M."/>
            <person name="Ter-Hovhannisyan V."/>
            <person name="Tunlid A."/>
            <person name="Velagapudi R."/>
            <person name="Vision T.J."/>
            <person name="Zeng Q."/>
            <person name="Zolan M.E."/>
            <person name="Pukkila P.J."/>
        </authorList>
    </citation>
    <scope>NUCLEOTIDE SEQUENCE [LARGE SCALE GENOMIC DNA]</scope>
    <source>
        <strain evidence="3">Okayama-7 / 130 / ATCC MYA-4618 / FGSC 9003</strain>
    </source>
</reference>
<protein>
    <submittedName>
        <fullName evidence="2">Polynucleotide kinase 3'-phosphatase</fullName>
    </submittedName>
</protein>
<dbReference type="OMA" id="AADWKWW"/>
<dbReference type="AlphaFoldDB" id="A8NG79"/>
<dbReference type="GO" id="GO:0006281">
    <property type="term" value="P:DNA repair"/>
    <property type="evidence" value="ECO:0007669"/>
    <property type="project" value="TreeGrafter"/>
</dbReference>
<dbReference type="STRING" id="240176.A8NG79"/>
<accession>A8NG79</accession>
<dbReference type="FunCoup" id="A8NG79">
    <property type="interactions" value="156"/>
</dbReference>
<evidence type="ECO:0000256" key="1">
    <source>
        <dbReference type="SAM" id="MobiDB-lite"/>
    </source>
</evidence>
<gene>
    <name evidence="2" type="ORF">CC1G_05202</name>
</gene>
<keyword evidence="2" id="KW-0808">Transferase</keyword>
<comment type="caution">
    <text evidence="2">The sequence shown here is derived from an EMBL/GenBank/DDBJ whole genome shotgun (WGS) entry which is preliminary data.</text>
</comment>
<name>A8NG79_COPC7</name>
<dbReference type="GO" id="GO:0003690">
    <property type="term" value="F:double-stranded DNA binding"/>
    <property type="evidence" value="ECO:0007669"/>
    <property type="project" value="TreeGrafter"/>
</dbReference>
<dbReference type="HOGENOM" id="CLU_014938_3_1_1"/>
<dbReference type="InterPro" id="IPR027417">
    <property type="entry name" value="P-loop_NTPase"/>
</dbReference>
<feature type="compositionally biased region" description="Basic and acidic residues" evidence="1">
    <location>
        <begin position="1"/>
        <end position="27"/>
    </location>
</feature>
<dbReference type="GeneID" id="6009998"/>
<dbReference type="InParanoid" id="A8NG79"/>
<dbReference type="EMBL" id="AACS02000002">
    <property type="protein sequence ID" value="EAU88436.2"/>
    <property type="molecule type" value="Genomic_DNA"/>
</dbReference>
<keyword evidence="3" id="KW-1185">Reference proteome</keyword>
<dbReference type="Gene3D" id="3.40.50.1000">
    <property type="entry name" value="HAD superfamily/HAD-like"/>
    <property type="match status" value="1"/>
</dbReference>
<dbReference type="InterPro" id="IPR006549">
    <property type="entry name" value="HAD-SF_hydro_IIIA"/>
</dbReference>
<dbReference type="RefSeq" id="XP_001833502.2">
    <property type="nucleotide sequence ID" value="XM_001833450.2"/>
</dbReference>